<evidence type="ECO:0000256" key="7">
    <source>
        <dbReference type="ARBA" id="ARBA00038093"/>
    </source>
</evidence>
<keyword evidence="5 8" id="KW-0378">Hydrolase</keyword>
<accession>D3F7C4</accession>
<reference evidence="10 11" key="1">
    <citation type="journal article" date="2010" name="Stand. Genomic Sci.">
        <title>Complete genome sequence of Conexibacter woesei type strain (ID131577).</title>
        <authorList>
            <person name="Pukall R."/>
            <person name="Lapidus A."/>
            <person name="Glavina Del Rio T."/>
            <person name="Copeland A."/>
            <person name="Tice H."/>
            <person name="Cheng J.-F."/>
            <person name="Lucas S."/>
            <person name="Chen F."/>
            <person name="Nolan M."/>
            <person name="Bruce D."/>
            <person name="Goodwin L."/>
            <person name="Pitluck S."/>
            <person name="Mavromatis K."/>
            <person name="Ivanova N."/>
            <person name="Ovchinnikova G."/>
            <person name="Pati A."/>
            <person name="Chen A."/>
            <person name="Palaniappan K."/>
            <person name="Land M."/>
            <person name="Hauser L."/>
            <person name="Chang Y.-J."/>
            <person name="Jeffries C.D."/>
            <person name="Chain P."/>
            <person name="Meincke L."/>
            <person name="Sims D."/>
            <person name="Brettin T."/>
            <person name="Detter J.C."/>
            <person name="Rohde M."/>
            <person name="Goeker M."/>
            <person name="Bristow J."/>
            <person name="Eisen J.A."/>
            <person name="Markowitz V."/>
            <person name="Kyrpides N.C."/>
            <person name="Klenk H.-P."/>
            <person name="Hugenholtz P."/>
        </authorList>
    </citation>
    <scope>NUCLEOTIDE SEQUENCE [LARGE SCALE GENOMIC DNA]</scope>
    <source>
        <strain evidence="11">DSM 14684 / CIP 108061 / JCM 11494 / NBRC 100937 / ID131577</strain>
    </source>
</reference>
<sequence>MERLIVDTGVLVALERGRLSPDALPDDADIAIAAITASELLVGVQLADGQRRETRAATVDAILGTFEILAFDLDIAREHAVLLAHARRTGRPRGAHDLQIAATASATGRLVVTTDQRAFDDLPGVRFRLGTAPSIRG</sequence>
<dbReference type="PANTHER" id="PTHR33653">
    <property type="entry name" value="RIBONUCLEASE VAPC2"/>
    <property type="match status" value="1"/>
</dbReference>
<comment type="function">
    <text evidence="8">Toxic component of a toxin-antitoxin (TA) system. An RNase.</text>
</comment>
<dbReference type="HOGENOM" id="CLU_1903624_0_0_11"/>
<evidence type="ECO:0000256" key="1">
    <source>
        <dbReference type="ARBA" id="ARBA00001946"/>
    </source>
</evidence>
<evidence type="ECO:0000256" key="5">
    <source>
        <dbReference type="ARBA" id="ARBA00022801"/>
    </source>
</evidence>
<dbReference type="eggNOG" id="COG1487">
    <property type="taxonomic scope" value="Bacteria"/>
</dbReference>
<gene>
    <name evidence="8" type="primary">vapC</name>
    <name evidence="10" type="ordered locus">Cwoe_0459</name>
</gene>
<dbReference type="HAMAP" id="MF_00265">
    <property type="entry name" value="VapC_Nob1"/>
    <property type="match status" value="1"/>
</dbReference>
<dbReference type="GO" id="GO:0016787">
    <property type="term" value="F:hydrolase activity"/>
    <property type="evidence" value="ECO:0007669"/>
    <property type="project" value="UniProtKB-KW"/>
</dbReference>
<dbReference type="SUPFAM" id="SSF88723">
    <property type="entry name" value="PIN domain-like"/>
    <property type="match status" value="1"/>
</dbReference>
<dbReference type="GO" id="GO:0090729">
    <property type="term" value="F:toxin activity"/>
    <property type="evidence" value="ECO:0007669"/>
    <property type="project" value="UniProtKB-KW"/>
</dbReference>
<keyword evidence="6 8" id="KW-0460">Magnesium</keyword>
<comment type="similarity">
    <text evidence="7 8">Belongs to the PINc/VapC protein family.</text>
</comment>
<feature type="domain" description="PIN" evidence="9">
    <location>
        <begin position="5"/>
        <end position="123"/>
    </location>
</feature>
<evidence type="ECO:0000256" key="8">
    <source>
        <dbReference type="HAMAP-Rule" id="MF_00265"/>
    </source>
</evidence>
<evidence type="ECO:0000256" key="4">
    <source>
        <dbReference type="ARBA" id="ARBA00022723"/>
    </source>
</evidence>
<dbReference type="Proteomes" id="UP000008229">
    <property type="component" value="Chromosome"/>
</dbReference>
<dbReference type="KEGG" id="cwo:Cwoe_0459"/>
<keyword evidence="4 8" id="KW-0479">Metal-binding</keyword>
<dbReference type="GO" id="GO:0004540">
    <property type="term" value="F:RNA nuclease activity"/>
    <property type="evidence" value="ECO:0007669"/>
    <property type="project" value="InterPro"/>
</dbReference>
<dbReference type="OrthoDB" id="4213664at2"/>
<evidence type="ECO:0000256" key="2">
    <source>
        <dbReference type="ARBA" id="ARBA00022649"/>
    </source>
</evidence>
<dbReference type="InterPro" id="IPR022907">
    <property type="entry name" value="VapC_family"/>
</dbReference>
<evidence type="ECO:0000256" key="6">
    <source>
        <dbReference type="ARBA" id="ARBA00022842"/>
    </source>
</evidence>
<keyword evidence="8" id="KW-0800">Toxin</keyword>
<dbReference type="InterPro" id="IPR002716">
    <property type="entry name" value="PIN_dom"/>
</dbReference>
<dbReference type="EC" id="3.1.-.-" evidence="8"/>
<reference evidence="11" key="2">
    <citation type="submission" date="2010-01" db="EMBL/GenBank/DDBJ databases">
        <title>The complete genome of Conexibacter woesei DSM 14684.</title>
        <authorList>
            <consortium name="US DOE Joint Genome Institute (JGI-PGF)"/>
            <person name="Lucas S."/>
            <person name="Copeland A."/>
            <person name="Lapidus A."/>
            <person name="Glavina del Rio T."/>
            <person name="Dalin E."/>
            <person name="Tice H."/>
            <person name="Bruce D."/>
            <person name="Goodwin L."/>
            <person name="Pitluck S."/>
            <person name="Kyrpides N."/>
            <person name="Mavromatis K."/>
            <person name="Ivanova N."/>
            <person name="Mikhailova N."/>
            <person name="Chertkov O."/>
            <person name="Brettin T."/>
            <person name="Detter J.C."/>
            <person name="Han C."/>
            <person name="Larimer F."/>
            <person name="Land M."/>
            <person name="Hauser L."/>
            <person name="Markowitz V."/>
            <person name="Cheng J.-F."/>
            <person name="Hugenholtz P."/>
            <person name="Woyke T."/>
            <person name="Wu D."/>
            <person name="Pukall R."/>
            <person name="Steenblock K."/>
            <person name="Schneider S."/>
            <person name="Klenk H.-P."/>
            <person name="Eisen J.A."/>
        </authorList>
    </citation>
    <scope>NUCLEOTIDE SEQUENCE [LARGE SCALE GENOMIC DNA]</scope>
    <source>
        <strain evidence="11">DSM 14684 / CIP 108061 / JCM 11494 / NBRC 100937 / ID131577</strain>
    </source>
</reference>
<organism evidence="10 11">
    <name type="scientific">Conexibacter woesei (strain DSM 14684 / CCUG 47730 / CIP 108061 / JCM 11494 / NBRC 100937 / ID131577)</name>
    <dbReference type="NCBI Taxonomy" id="469383"/>
    <lineage>
        <taxon>Bacteria</taxon>
        <taxon>Bacillati</taxon>
        <taxon>Actinomycetota</taxon>
        <taxon>Thermoleophilia</taxon>
        <taxon>Solirubrobacterales</taxon>
        <taxon>Conexibacteraceae</taxon>
        <taxon>Conexibacter</taxon>
    </lineage>
</organism>
<name>D3F7C4_CONWI</name>
<dbReference type="Gene3D" id="3.40.50.1010">
    <property type="entry name" value="5'-nuclease"/>
    <property type="match status" value="1"/>
</dbReference>
<dbReference type="AlphaFoldDB" id="D3F7C4"/>
<evidence type="ECO:0000259" key="9">
    <source>
        <dbReference type="Pfam" id="PF01850"/>
    </source>
</evidence>
<dbReference type="EMBL" id="CP001854">
    <property type="protein sequence ID" value="ADB48895.1"/>
    <property type="molecule type" value="Genomic_DNA"/>
</dbReference>
<dbReference type="STRING" id="469383.Cwoe_0459"/>
<evidence type="ECO:0000313" key="11">
    <source>
        <dbReference type="Proteomes" id="UP000008229"/>
    </source>
</evidence>
<protein>
    <recommendedName>
        <fullName evidence="8">Ribonuclease VapC</fullName>
        <shortName evidence="8">RNase VapC</shortName>
        <ecNumber evidence="8">3.1.-.-</ecNumber>
    </recommendedName>
    <alternativeName>
        <fullName evidence="8">Toxin VapC</fullName>
    </alternativeName>
</protein>
<keyword evidence="2 8" id="KW-1277">Toxin-antitoxin system</keyword>
<feature type="binding site" evidence="8">
    <location>
        <position position="97"/>
    </location>
    <ligand>
        <name>Mg(2+)</name>
        <dbReference type="ChEBI" id="CHEBI:18420"/>
    </ligand>
</feature>
<proteinExistence type="inferred from homology"/>
<dbReference type="Pfam" id="PF01850">
    <property type="entry name" value="PIN"/>
    <property type="match status" value="1"/>
</dbReference>
<dbReference type="InterPro" id="IPR029060">
    <property type="entry name" value="PIN-like_dom_sf"/>
</dbReference>
<comment type="cofactor">
    <cofactor evidence="1 8">
        <name>Mg(2+)</name>
        <dbReference type="ChEBI" id="CHEBI:18420"/>
    </cofactor>
</comment>
<dbReference type="GO" id="GO:0000287">
    <property type="term" value="F:magnesium ion binding"/>
    <property type="evidence" value="ECO:0007669"/>
    <property type="project" value="UniProtKB-UniRule"/>
</dbReference>
<keyword evidence="11" id="KW-1185">Reference proteome</keyword>
<dbReference type="RefSeq" id="WP_012931948.1">
    <property type="nucleotide sequence ID" value="NC_013739.1"/>
</dbReference>
<evidence type="ECO:0000313" key="10">
    <source>
        <dbReference type="EMBL" id="ADB48895.1"/>
    </source>
</evidence>
<dbReference type="InterPro" id="IPR050556">
    <property type="entry name" value="Type_II_TA_system_RNase"/>
</dbReference>
<feature type="binding site" evidence="8">
    <location>
        <position position="7"/>
    </location>
    <ligand>
        <name>Mg(2+)</name>
        <dbReference type="ChEBI" id="CHEBI:18420"/>
    </ligand>
</feature>
<dbReference type="PANTHER" id="PTHR33653:SF1">
    <property type="entry name" value="RIBONUCLEASE VAPC2"/>
    <property type="match status" value="1"/>
</dbReference>
<evidence type="ECO:0000256" key="3">
    <source>
        <dbReference type="ARBA" id="ARBA00022722"/>
    </source>
</evidence>
<keyword evidence="3 8" id="KW-0540">Nuclease</keyword>